<sequence>MANQRIAMQNIGGRLQAKTKRFLAALAFERKNDKAPTDGETSTQPPRSTTISPEYSLCGPCGKIDLSTIFGKRRVEFNYDLGLVQDIINKEYCSLCRLVSASLRLNWSYYPLQTKAGELVRCRLLVPSLAQGCTTGEVSILLSIDTNNLPEKLQPLSTRQTLKLLVDDLGWFNPFRRTEMAHWVEECLASATPLSSRAHFGLVLIPMALNMDVRVEAKSYARNLRVIDVQDDNIVDAPPKCDYVALSYVWGRSNFLRLLKDNKAELASSGALKRATVPRTIRDAMQLVTLLGKRYLWVDALCIVQDDDSDKGIQIGQMDIIYTSAILTIVAASGTDAEAGLPGLNSGSRQIVQHIESIKGLHFVANGPELISIMAGLRWNTRGWTFQEIALSRRVLCFTPNQCYYLCNMGVKSEDTVPENPAAPYRNSQEPPPEFQLNIRNGLWQCYREIVETYSKRKFTCENDVNDGVDGLLSSLSTFEDEAFICGLPETLLEIALLWLPTGPLRRRSRHRDGSEFPSWSWTGWVGPVHYPSYLPSSGDIHAEVTDWKIEFQESLHKLFVDPEYITTGIRIVPKSQGAHDVTRPQGSLFRPSPWRKALRHTHRAKSPPGFSSRSGLARERPSAVSSPSTEPTRLRIQTGALTFTTKLATFMIYNSSTHHPAITTFSVNSPRRPCALLHQTDTRPNRPSVITWVGTVFIEKEYADTLLMLSQGEFIVLSSADSEIIPLSATGLTQRPEKGLVYSEVRFGPLPASVEGQNRRRSAGQLFNVMWIKWGLEYSSRLGIGQIHRDGWELADSVARKIKLR</sequence>
<gene>
    <name evidence="3" type="ORF">K458DRAFT_491662</name>
</gene>
<dbReference type="EMBL" id="MU005618">
    <property type="protein sequence ID" value="KAF2677816.1"/>
    <property type="molecule type" value="Genomic_DNA"/>
</dbReference>
<dbReference type="InterPro" id="IPR010730">
    <property type="entry name" value="HET"/>
</dbReference>
<reference evidence="3" key="1">
    <citation type="journal article" date="2020" name="Stud. Mycol.">
        <title>101 Dothideomycetes genomes: a test case for predicting lifestyles and emergence of pathogens.</title>
        <authorList>
            <person name="Haridas S."/>
            <person name="Albert R."/>
            <person name="Binder M."/>
            <person name="Bloem J."/>
            <person name="Labutti K."/>
            <person name="Salamov A."/>
            <person name="Andreopoulos B."/>
            <person name="Baker S."/>
            <person name="Barry K."/>
            <person name="Bills G."/>
            <person name="Bluhm B."/>
            <person name="Cannon C."/>
            <person name="Castanera R."/>
            <person name="Culley D."/>
            <person name="Daum C."/>
            <person name="Ezra D."/>
            <person name="Gonzalez J."/>
            <person name="Henrissat B."/>
            <person name="Kuo A."/>
            <person name="Liang C."/>
            <person name="Lipzen A."/>
            <person name="Lutzoni F."/>
            <person name="Magnuson J."/>
            <person name="Mondo S."/>
            <person name="Nolan M."/>
            <person name="Ohm R."/>
            <person name="Pangilinan J."/>
            <person name="Park H.-J."/>
            <person name="Ramirez L."/>
            <person name="Alfaro M."/>
            <person name="Sun H."/>
            <person name="Tritt A."/>
            <person name="Yoshinaga Y."/>
            <person name="Zwiers L.-H."/>
            <person name="Turgeon B."/>
            <person name="Goodwin S."/>
            <person name="Spatafora J."/>
            <person name="Crous P."/>
            <person name="Grigoriev I."/>
        </authorList>
    </citation>
    <scope>NUCLEOTIDE SEQUENCE</scope>
    <source>
        <strain evidence="3">CBS 122367</strain>
    </source>
</reference>
<organism evidence="3 4">
    <name type="scientific">Lentithecium fluviatile CBS 122367</name>
    <dbReference type="NCBI Taxonomy" id="1168545"/>
    <lineage>
        <taxon>Eukaryota</taxon>
        <taxon>Fungi</taxon>
        <taxon>Dikarya</taxon>
        <taxon>Ascomycota</taxon>
        <taxon>Pezizomycotina</taxon>
        <taxon>Dothideomycetes</taxon>
        <taxon>Pleosporomycetidae</taxon>
        <taxon>Pleosporales</taxon>
        <taxon>Massarineae</taxon>
        <taxon>Lentitheciaceae</taxon>
        <taxon>Lentithecium</taxon>
    </lineage>
</organism>
<dbReference type="PANTHER" id="PTHR33112">
    <property type="entry name" value="DOMAIN PROTEIN, PUTATIVE-RELATED"/>
    <property type="match status" value="1"/>
</dbReference>
<evidence type="ECO:0000313" key="4">
    <source>
        <dbReference type="Proteomes" id="UP000799291"/>
    </source>
</evidence>
<accession>A0A6G1IHV6</accession>
<name>A0A6G1IHV6_9PLEO</name>
<feature type="region of interest" description="Disordered" evidence="1">
    <location>
        <begin position="593"/>
        <end position="633"/>
    </location>
</feature>
<evidence type="ECO:0000256" key="1">
    <source>
        <dbReference type="SAM" id="MobiDB-lite"/>
    </source>
</evidence>
<proteinExistence type="predicted"/>
<feature type="compositionally biased region" description="Basic residues" evidence="1">
    <location>
        <begin position="597"/>
        <end position="606"/>
    </location>
</feature>
<evidence type="ECO:0000313" key="3">
    <source>
        <dbReference type="EMBL" id="KAF2677816.1"/>
    </source>
</evidence>
<dbReference type="Proteomes" id="UP000799291">
    <property type="component" value="Unassembled WGS sequence"/>
</dbReference>
<dbReference type="AlphaFoldDB" id="A0A6G1IHV6"/>
<dbReference type="OrthoDB" id="5135333at2759"/>
<dbReference type="Pfam" id="PF06985">
    <property type="entry name" value="HET"/>
    <property type="match status" value="1"/>
</dbReference>
<dbReference type="PANTHER" id="PTHR33112:SF12">
    <property type="entry name" value="HETEROKARYON INCOMPATIBILITY DOMAIN-CONTAINING PROTEIN"/>
    <property type="match status" value="1"/>
</dbReference>
<feature type="domain" description="Heterokaryon incompatibility" evidence="2">
    <location>
        <begin position="243"/>
        <end position="388"/>
    </location>
</feature>
<keyword evidence="4" id="KW-1185">Reference proteome</keyword>
<protein>
    <submittedName>
        <fullName evidence="3">HET-domain-containing protein</fullName>
    </submittedName>
</protein>
<evidence type="ECO:0000259" key="2">
    <source>
        <dbReference type="Pfam" id="PF06985"/>
    </source>
</evidence>